<reference evidence="2 3" key="1">
    <citation type="submission" date="2018-01" db="EMBL/GenBank/DDBJ databases">
        <title>Species boundaries and ecological features among Paraburkholderia terrae DSMZ17804T, P. hospita DSMZ17164T and P. caribensis DSMZ13236T.</title>
        <authorList>
            <person name="Pratama A.A."/>
        </authorList>
    </citation>
    <scope>NUCLEOTIDE SEQUENCE [LARGE SCALE GENOMIC DNA]</scope>
    <source>
        <strain evidence="2 3">DSM 17804</strain>
    </source>
</reference>
<dbReference type="EMBL" id="CP026112">
    <property type="protein sequence ID" value="AUT63012.1"/>
    <property type="molecule type" value="Genomic_DNA"/>
</dbReference>
<dbReference type="KEGG" id="pter:C2L65_25975"/>
<proteinExistence type="predicted"/>
<evidence type="ECO:0000313" key="2">
    <source>
        <dbReference type="EMBL" id="AUT63012.1"/>
    </source>
</evidence>
<evidence type="ECO:0000313" key="3">
    <source>
        <dbReference type="Proteomes" id="UP000243502"/>
    </source>
</evidence>
<dbReference type="Proteomes" id="UP000243502">
    <property type="component" value="Chromosome 2"/>
</dbReference>
<sequence>MVFVSEYVTSEPLTPLFVVTKVLRKRNADVRFELQQDLGERKTMQTTNNIGTMGTGSTNSAVGSSAGTQAGNKPSFKELLDQLTDYTKGTTGERIEKMILAKLGITEEDLKKMSPEEREKVMQKIRDMMKKELEAQKQLEEMQKDHKIRVSV</sequence>
<name>A0A2I8EUF6_9BURK</name>
<dbReference type="OrthoDB" id="9112405at2"/>
<accession>A0A2I8EUF6</accession>
<protein>
    <submittedName>
        <fullName evidence="2">Uncharacterized protein</fullName>
    </submittedName>
</protein>
<dbReference type="AlphaFoldDB" id="A0A2I8EUF6"/>
<feature type="compositionally biased region" description="Polar residues" evidence="1">
    <location>
        <begin position="46"/>
        <end position="72"/>
    </location>
</feature>
<evidence type="ECO:0000256" key="1">
    <source>
        <dbReference type="SAM" id="MobiDB-lite"/>
    </source>
</evidence>
<feature type="region of interest" description="Disordered" evidence="1">
    <location>
        <begin position="46"/>
        <end position="73"/>
    </location>
</feature>
<gene>
    <name evidence="2" type="ORF">C2L65_25975</name>
</gene>
<organism evidence="2 3">
    <name type="scientific">Paraburkholderia terrae</name>
    <dbReference type="NCBI Taxonomy" id="311230"/>
    <lineage>
        <taxon>Bacteria</taxon>
        <taxon>Pseudomonadati</taxon>
        <taxon>Pseudomonadota</taxon>
        <taxon>Betaproteobacteria</taxon>
        <taxon>Burkholderiales</taxon>
        <taxon>Burkholderiaceae</taxon>
        <taxon>Paraburkholderia</taxon>
    </lineage>
</organism>